<reference evidence="1 2" key="1">
    <citation type="submission" date="2018-03" db="EMBL/GenBank/DDBJ databases">
        <title>Genomic Encyclopedia of Type Strains, Phase III (KMG-III): the genomes of soil and plant-associated and newly described type strains.</title>
        <authorList>
            <person name="Whitman W."/>
        </authorList>
    </citation>
    <scope>NUCLEOTIDE SEQUENCE [LARGE SCALE GENOMIC DNA]</scope>
    <source>
        <strain evidence="1 2">MWH-P2sevCIIIb</strain>
    </source>
</reference>
<dbReference type="PANTHER" id="PTHR37463:SF1">
    <property type="entry name" value="DUF2256 DOMAIN-CONTAINING PROTEIN"/>
    <property type="match status" value="1"/>
</dbReference>
<organism evidence="1 2">
    <name type="scientific">Jezberella montanilacus</name>
    <dbReference type="NCBI Taxonomy" id="323426"/>
    <lineage>
        <taxon>Bacteria</taxon>
        <taxon>Pseudomonadati</taxon>
        <taxon>Pseudomonadota</taxon>
        <taxon>Betaproteobacteria</taxon>
        <taxon>Burkholderiales</taxon>
        <taxon>Alcaligenaceae</taxon>
        <taxon>Jezberella</taxon>
    </lineage>
</organism>
<dbReference type="Proteomes" id="UP000238308">
    <property type="component" value="Unassembled WGS sequence"/>
</dbReference>
<dbReference type="RefSeq" id="WP_106228619.1">
    <property type="nucleotide sequence ID" value="NZ_PVTV01000017.1"/>
</dbReference>
<evidence type="ECO:0008006" key="3">
    <source>
        <dbReference type="Google" id="ProtNLM"/>
    </source>
</evidence>
<dbReference type="AlphaFoldDB" id="A0A2T0XC98"/>
<comment type="caution">
    <text evidence="1">The sequence shown here is derived from an EMBL/GenBank/DDBJ whole genome shotgun (WGS) entry which is preliminary data.</text>
</comment>
<evidence type="ECO:0000313" key="1">
    <source>
        <dbReference type="EMBL" id="PRY96557.1"/>
    </source>
</evidence>
<sequence>MATSFKGNKSFLPSKQCVVCKKEMTWRKAWEKNWDTIKYCSDRCRAQKTSSRTFTS</sequence>
<dbReference type="PANTHER" id="PTHR37463">
    <property type="entry name" value="GSL3115 PROTEIN"/>
    <property type="match status" value="1"/>
</dbReference>
<accession>A0A2T0XC98</accession>
<keyword evidence="2" id="KW-1185">Reference proteome</keyword>
<dbReference type="InterPro" id="IPR017136">
    <property type="entry name" value="UCP037205"/>
</dbReference>
<dbReference type="EMBL" id="PVTV01000017">
    <property type="protein sequence ID" value="PRY96557.1"/>
    <property type="molecule type" value="Genomic_DNA"/>
</dbReference>
<gene>
    <name evidence="1" type="ORF">BCM14_2798</name>
</gene>
<name>A0A2T0XC98_9BURK</name>
<proteinExistence type="predicted"/>
<evidence type="ECO:0000313" key="2">
    <source>
        <dbReference type="Proteomes" id="UP000238308"/>
    </source>
</evidence>
<dbReference type="Pfam" id="PF10013">
    <property type="entry name" value="DUF2256"/>
    <property type="match status" value="1"/>
</dbReference>
<dbReference type="OrthoDB" id="27194at2"/>
<protein>
    <recommendedName>
        <fullName evidence="3">DUF2256 domain-containing protein</fullName>
    </recommendedName>
</protein>